<dbReference type="KEGG" id="pter:C2L65_14395"/>
<dbReference type="EMBL" id="CP026111">
    <property type="protein sequence ID" value="AUT60674.1"/>
    <property type="molecule type" value="Genomic_DNA"/>
</dbReference>
<dbReference type="AlphaFoldDB" id="A0A2I8EPD5"/>
<protein>
    <submittedName>
        <fullName evidence="1">Uncharacterized protein</fullName>
    </submittedName>
</protein>
<accession>A0A2I8EPD5</accession>
<sequence length="59" mass="6657">MQRARGARLREPSLPGGAARSAARVAVRNISVTRAFRMLSENLCIVRVWKDFACIRKRS</sequence>
<evidence type="ECO:0000313" key="2">
    <source>
        <dbReference type="Proteomes" id="UP000243502"/>
    </source>
</evidence>
<proteinExistence type="predicted"/>
<name>A0A2I8EPD5_9BURK</name>
<organism evidence="1 2">
    <name type="scientific">Paraburkholderia terrae</name>
    <dbReference type="NCBI Taxonomy" id="311230"/>
    <lineage>
        <taxon>Bacteria</taxon>
        <taxon>Pseudomonadati</taxon>
        <taxon>Pseudomonadota</taxon>
        <taxon>Betaproteobacteria</taxon>
        <taxon>Burkholderiales</taxon>
        <taxon>Burkholderiaceae</taxon>
        <taxon>Paraburkholderia</taxon>
    </lineage>
</organism>
<evidence type="ECO:0000313" key="1">
    <source>
        <dbReference type="EMBL" id="AUT60674.1"/>
    </source>
</evidence>
<dbReference type="Proteomes" id="UP000243502">
    <property type="component" value="Chromosome 1"/>
</dbReference>
<gene>
    <name evidence="1" type="ORF">C2L65_14395</name>
</gene>
<reference evidence="1 2" key="1">
    <citation type="submission" date="2018-01" db="EMBL/GenBank/DDBJ databases">
        <title>Species boundaries and ecological features among Paraburkholderia terrae DSMZ17804T, P. hospita DSMZ17164T and P. caribensis DSMZ13236T.</title>
        <authorList>
            <person name="Pratama A.A."/>
        </authorList>
    </citation>
    <scope>NUCLEOTIDE SEQUENCE [LARGE SCALE GENOMIC DNA]</scope>
    <source>
        <strain evidence="1 2">DSM 17804</strain>
    </source>
</reference>